<sequence length="53" mass="6256">MDMHLRNLRIRGPKYGRQRNFRIPAPKHGHLRNFRILEPKHGRALEALVDAMA</sequence>
<reference evidence="1" key="1">
    <citation type="submission" date="2020-08" db="EMBL/GenBank/DDBJ databases">
        <authorList>
            <person name="Shumante A."/>
            <person name="Zimin A.V."/>
            <person name="Puiu D."/>
            <person name="Salzberg S.L."/>
        </authorList>
    </citation>
    <scope>NUCLEOTIDE SEQUENCE</scope>
    <source>
        <strain evidence="1">WC2-LM</strain>
        <tissue evidence="1">Liver</tissue>
    </source>
</reference>
<gene>
    <name evidence="1" type="ORF">GHT09_010744</name>
</gene>
<proteinExistence type="predicted"/>
<dbReference type="AlphaFoldDB" id="A0A834UZX5"/>
<evidence type="ECO:0000313" key="1">
    <source>
        <dbReference type="EMBL" id="KAF7478212.1"/>
    </source>
</evidence>
<dbReference type="Proteomes" id="UP000662637">
    <property type="component" value="Unassembled WGS sequence"/>
</dbReference>
<organism evidence="1 2">
    <name type="scientific">Marmota monax</name>
    <name type="common">Woodchuck</name>
    <dbReference type="NCBI Taxonomy" id="9995"/>
    <lineage>
        <taxon>Eukaryota</taxon>
        <taxon>Metazoa</taxon>
        <taxon>Chordata</taxon>
        <taxon>Craniata</taxon>
        <taxon>Vertebrata</taxon>
        <taxon>Euteleostomi</taxon>
        <taxon>Mammalia</taxon>
        <taxon>Eutheria</taxon>
        <taxon>Euarchontoglires</taxon>
        <taxon>Glires</taxon>
        <taxon>Rodentia</taxon>
        <taxon>Sciuromorpha</taxon>
        <taxon>Sciuridae</taxon>
        <taxon>Xerinae</taxon>
        <taxon>Marmotini</taxon>
        <taxon>Marmota</taxon>
    </lineage>
</organism>
<protein>
    <submittedName>
        <fullName evidence="1">Uncharacterized protein</fullName>
    </submittedName>
</protein>
<comment type="caution">
    <text evidence="1">The sequence shown here is derived from an EMBL/GenBank/DDBJ whole genome shotgun (WGS) entry which is preliminary data.</text>
</comment>
<accession>A0A834UZX5</accession>
<evidence type="ECO:0000313" key="2">
    <source>
        <dbReference type="Proteomes" id="UP000662637"/>
    </source>
</evidence>
<name>A0A834UZX5_MARMO</name>
<dbReference type="EMBL" id="WJEC01001677">
    <property type="protein sequence ID" value="KAF7478212.1"/>
    <property type="molecule type" value="Genomic_DNA"/>
</dbReference>